<dbReference type="Gene3D" id="3.10.129.10">
    <property type="entry name" value="Hotdog Thioesterase"/>
    <property type="match status" value="2"/>
</dbReference>
<dbReference type="PANTHER" id="PTHR13078:SF57">
    <property type="entry name" value="DEHYDRATASE, PUTATIVE (AFU_ORTHOLOGUE AFUA_5G00640)-RELATED"/>
    <property type="match status" value="1"/>
</dbReference>
<evidence type="ECO:0000313" key="3">
    <source>
        <dbReference type="EMBL" id="KAF4124231.1"/>
    </source>
</evidence>
<feature type="domain" description="Peroxisomal multifunctional enzyme type 2-like N-terminal" evidence="2">
    <location>
        <begin position="19"/>
        <end position="155"/>
    </location>
</feature>
<dbReference type="EMBL" id="JAANYQ010000005">
    <property type="protein sequence ID" value="KAF4124231.1"/>
    <property type="molecule type" value="Genomic_DNA"/>
</dbReference>
<keyword evidence="4" id="KW-1185">Reference proteome</keyword>
<dbReference type="Proteomes" id="UP000749293">
    <property type="component" value="Unassembled WGS sequence"/>
</dbReference>
<dbReference type="Pfam" id="PF01575">
    <property type="entry name" value="MaoC_dehydratas"/>
    <property type="match status" value="1"/>
</dbReference>
<dbReference type="PANTHER" id="PTHR13078">
    <property type="entry name" value="PEROXISOMAL MULTIFUNCTIONAL ENZYME TYPE 2-RELATED"/>
    <property type="match status" value="1"/>
</dbReference>
<dbReference type="GO" id="GO:0004300">
    <property type="term" value="F:enoyl-CoA hydratase activity"/>
    <property type="evidence" value="ECO:0007669"/>
    <property type="project" value="TreeGrafter"/>
</dbReference>
<dbReference type="GO" id="GO:0044594">
    <property type="term" value="F:17-beta-hydroxysteroid dehydrogenase (NAD+) activity"/>
    <property type="evidence" value="ECO:0007669"/>
    <property type="project" value="TreeGrafter"/>
</dbReference>
<dbReference type="Pfam" id="PF22622">
    <property type="entry name" value="MFE-2_hydrat-2_N"/>
    <property type="match status" value="1"/>
</dbReference>
<name>A0A9P5D560_9HYPO</name>
<sequence>MAEPWIGFQFPTRKVSWLKRDVLLYNISIGCKADEPQYVYEGHKRFSAFPTLPLGLVFKLDTQEVIDFYATQGAVKIPGVPDLDPTRLVDGDRTLQVVRPLPVTSAGRQFEFRSHVLGVWDKGKAGTVVRSEDALVDAETGDVYARNIGSLFYVGQGGWGGPRGSPADRFPPPDGLVPDVEFDLVIDQTAAHLYRLNGDYNPLHATPQYGQRMGFGGIIMHGVFAYSQIAHEFVRRLGASDPTCLREISARFSGPVKPGDTVNVKLWHVGAAAAPVEGDVGDYRWTAQVRGAGKLCLCDGTAQLKIDGGASKI</sequence>
<dbReference type="GO" id="GO:0003857">
    <property type="term" value="F:(3S)-3-hydroxyacyl-CoA dehydrogenase (NAD+) activity"/>
    <property type="evidence" value="ECO:0007669"/>
    <property type="project" value="TreeGrafter"/>
</dbReference>
<dbReference type="InterPro" id="IPR054357">
    <property type="entry name" value="MFE-2_N"/>
</dbReference>
<protein>
    <submittedName>
        <fullName evidence="3">MaoC like domain</fullName>
    </submittedName>
</protein>
<dbReference type="InterPro" id="IPR002539">
    <property type="entry name" value="MaoC-like_dom"/>
</dbReference>
<dbReference type="RefSeq" id="XP_035322883.1">
    <property type="nucleotide sequence ID" value="XM_035467917.1"/>
</dbReference>
<feature type="domain" description="MaoC-like" evidence="1">
    <location>
        <begin position="179"/>
        <end position="271"/>
    </location>
</feature>
<dbReference type="GO" id="GO:0005777">
    <property type="term" value="C:peroxisome"/>
    <property type="evidence" value="ECO:0007669"/>
    <property type="project" value="TreeGrafter"/>
</dbReference>
<gene>
    <name evidence="3" type="ORF">GMORB2_5947</name>
</gene>
<evidence type="ECO:0000259" key="2">
    <source>
        <dbReference type="Pfam" id="PF22622"/>
    </source>
</evidence>
<accession>A0A9P5D560</accession>
<reference evidence="3" key="1">
    <citation type="submission" date="2020-03" db="EMBL/GenBank/DDBJ databases">
        <title>Site-based positive gene gene selection in Geosmithia morbida across the United States reveals a broad range of putative effectors and factors for local host and environmental adapation.</title>
        <authorList>
            <person name="Onufrak A."/>
            <person name="Murdoch R.W."/>
            <person name="Gazis R."/>
            <person name="Huff M."/>
            <person name="Staton M."/>
            <person name="Klingeman W."/>
            <person name="Hadziabdic D."/>
        </authorList>
    </citation>
    <scope>NUCLEOTIDE SEQUENCE</scope>
    <source>
        <strain evidence="3">1262</strain>
    </source>
</reference>
<proteinExistence type="predicted"/>
<comment type="caution">
    <text evidence="3">The sequence shown here is derived from an EMBL/GenBank/DDBJ whole genome shotgun (WGS) entry which is preliminary data.</text>
</comment>
<evidence type="ECO:0000313" key="4">
    <source>
        <dbReference type="Proteomes" id="UP000749293"/>
    </source>
</evidence>
<dbReference type="GeneID" id="55972172"/>
<organism evidence="3 4">
    <name type="scientific">Geosmithia morbida</name>
    <dbReference type="NCBI Taxonomy" id="1094350"/>
    <lineage>
        <taxon>Eukaryota</taxon>
        <taxon>Fungi</taxon>
        <taxon>Dikarya</taxon>
        <taxon>Ascomycota</taxon>
        <taxon>Pezizomycotina</taxon>
        <taxon>Sordariomycetes</taxon>
        <taxon>Hypocreomycetidae</taxon>
        <taxon>Hypocreales</taxon>
        <taxon>Bionectriaceae</taxon>
        <taxon>Geosmithia</taxon>
    </lineage>
</organism>
<dbReference type="InterPro" id="IPR029069">
    <property type="entry name" value="HotDog_dom_sf"/>
</dbReference>
<evidence type="ECO:0000259" key="1">
    <source>
        <dbReference type="Pfam" id="PF01575"/>
    </source>
</evidence>
<dbReference type="OrthoDB" id="60204at2759"/>
<dbReference type="AlphaFoldDB" id="A0A9P5D560"/>
<dbReference type="SUPFAM" id="SSF54637">
    <property type="entry name" value="Thioesterase/thiol ester dehydrase-isomerase"/>
    <property type="match status" value="2"/>
</dbReference>
<dbReference type="GO" id="GO:0006635">
    <property type="term" value="P:fatty acid beta-oxidation"/>
    <property type="evidence" value="ECO:0007669"/>
    <property type="project" value="TreeGrafter"/>
</dbReference>